<dbReference type="Proteomes" id="UP000081671">
    <property type="component" value="Unplaced"/>
</dbReference>
<dbReference type="GO" id="GO:0019005">
    <property type="term" value="C:SCF ubiquitin ligase complex"/>
    <property type="evidence" value="ECO:0007669"/>
    <property type="project" value="TreeGrafter"/>
</dbReference>
<dbReference type="InterPro" id="IPR001496">
    <property type="entry name" value="SOCS_box"/>
</dbReference>
<dbReference type="PANTHER" id="PTHR12245">
    <property type="entry name" value="SPRY DOMAIN CONTAINING SOCS BOX PROTEIN"/>
    <property type="match status" value="1"/>
</dbReference>
<dbReference type="Gene3D" id="2.60.120.920">
    <property type="match status" value="1"/>
</dbReference>
<dbReference type="InterPro" id="IPR036036">
    <property type="entry name" value="SOCS_box-like_dom_sf"/>
</dbReference>
<comment type="subcellular location">
    <subcellularLocation>
        <location evidence="1">Cytoplasm</location>
    </subcellularLocation>
</comment>
<keyword evidence="3" id="KW-0963">Cytoplasm</keyword>
<dbReference type="PROSITE" id="PS50225">
    <property type="entry name" value="SOCS"/>
    <property type="match status" value="1"/>
</dbReference>
<dbReference type="Pfam" id="PF07525">
    <property type="entry name" value="SOCS_box"/>
    <property type="match status" value="1"/>
</dbReference>
<dbReference type="SMART" id="SM00969">
    <property type="entry name" value="SOCS_box"/>
    <property type="match status" value="1"/>
</dbReference>
<protein>
    <submittedName>
        <fullName evidence="6">SPRY domain-containing SOCS box protein 4</fullName>
    </submittedName>
</protein>
<organism evidence="5 6">
    <name type="scientific">Dipodomys ordii</name>
    <name type="common">Ord's kangaroo rat</name>
    <dbReference type="NCBI Taxonomy" id="10020"/>
    <lineage>
        <taxon>Eukaryota</taxon>
        <taxon>Metazoa</taxon>
        <taxon>Chordata</taxon>
        <taxon>Craniata</taxon>
        <taxon>Vertebrata</taxon>
        <taxon>Euteleostomi</taxon>
        <taxon>Mammalia</taxon>
        <taxon>Eutheria</taxon>
        <taxon>Euarchontoglires</taxon>
        <taxon>Glires</taxon>
        <taxon>Rodentia</taxon>
        <taxon>Castorimorpha</taxon>
        <taxon>Heteromyidae</taxon>
        <taxon>Dipodomyinae</taxon>
        <taxon>Dipodomys</taxon>
    </lineage>
</organism>
<dbReference type="Pfam" id="PF00622">
    <property type="entry name" value="SPRY"/>
    <property type="match status" value="1"/>
</dbReference>
<reference evidence="6" key="1">
    <citation type="submission" date="2025-08" db="UniProtKB">
        <authorList>
            <consortium name="RefSeq"/>
        </authorList>
    </citation>
    <scope>IDENTIFICATION</scope>
    <source>
        <tissue evidence="6">Kidney</tissue>
    </source>
</reference>
<evidence type="ECO:0000313" key="5">
    <source>
        <dbReference type="Proteomes" id="UP000081671"/>
    </source>
</evidence>
<accession>A0A1S3G953</accession>
<dbReference type="GO" id="GO:0016567">
    <property type="term" value="P:protein ubiquitination"/>
    <property type="evidence" value="ECO:0007669"/>
    <property type="project" value="UniProtKB-UniPathway"/>
</dbReference>
<dbReference type="SUPFAM" id="SSF158235">
    <property type="entry name" value="SOCS box-like"/>
    <property type="match status" value="1"/>
</dbReference>
<evidence type="ECO:0000256" key="1">
    <source>
        <dbReference type="ARBA" id="ARBA00004496"/>
    </source>
</evidence>
<dbReference type="GO" id="GO:0035556">
    <property type="term" value="P:intracellular signal transduction"/>
    <property type="evidence" value="ECO:0007669"/>
    <property type="project" value="InterPro"/>
</dbReference>
<dbReference type="GO" id="GO:0043161">
    <property type="term" value="P:proteasome-mediated ubiquitin-dependent protein catabolic process"/>
    <property type="evidence" value="ECO:0007669"/>
    <property type="project" value="TreeGrafter"/>
</dbReference>
<keyword evidence="5" id="KW-1185">Reference proteome</keyword>
<dbReference type="KEGG" id="dord:105995974"/>
<dbReference type="Gene3D" id="1.10.750.20">
    <property type="entry name" value="SOCS box"/>
    <property type="match status" value="1"/>
</dbReference>
<dbReference type="InterPro" id="IPR003877">
    <property type="entry name" value="SPRY_dom"/>
</dbReference>
<name>A0A1S3G953_DIPOR</name>
<dbReference type="InParanoid" id="A0A1S3G953"/>
<dbReference type="RefSeq" id="XP_012885346.1">
    <property type="nucleotide sequence ID" value="XM_013029892.1"/>
</dbReference>
<dbReference type="InterPro" id="IPR050672">
    <property type="entry name" value="FBXO45-Fsn/SPSB_families"/>
</dbReference>
<proteinExistence type="predicted"/>
<dbReference type="AlphaFoldDB" id="A0A1S3G953"/>
<dbReference type="OrthoDB" id="5547302at2759"/>
<evidence type="ECO:0000256" key="2">
    <source>
        <dbReference type="ARBA" id="ARBA00004906"/>
    </source>
</evidence>
<dbReference type="InterPro" id="IPR013320">
    <property type="entry name" value="ConA-like_dom_sf"/>
</dbReference>
<dbReference type="InterPro" id="IPR043136">
    <property type="entry name" value="B30.2/SPRY_sf"/>
</dbReference>
<dbReference type="FunFam" id="1.10.750.20:FF:000001">
    <property type="entry name" value="Ankyrin repeat and SOCS box containing 1"/>
    <property type="match status" value="1"/>
</dbReference>
<dbReference type="CTD" id="92369"/>
<gene>
    <name evidence="6" type="primary">Spsb4</name>
</gene>
<dbReference type="GO" id="GO:0005737">
    <property type="term" value="C:cytoplasm"/>
    <property type="evidence" value="ECO:0007669"/>
    <property type="project" value="UniProtKB-SubCell"/>
</dbReference>
<evidence type="ECO:0000256" key="3">
    <source>
        <dbReference type="ARBA" id="ARBA00022490"/>
    </source>
</evidence>
<feature type="domain" description="SOCS box" evidence="4">
    <location>
        <begin position="138"/>
        <end position="178"/>
    </location>
</feature>
<evidence type="ECO:0000259" key="4">
    <source>
        <dbReference type="PROSITE" id="PS50225"/>
    </source>
</evidence>
<dbReference type="PANTHER" id="PTHR12245:SF3">
    <property type="entry name" value="SPRY DOMAIN-CONTAINING SOCS BOX PROTEIN 4"/>
    <property type="match status" value="1"/>
</dbReference>
<evidence type="ECO:0000313" key="6">
    <source>
        <dbReference type="RefSeq" id="XP_012885346.1"/>
    </source>
</evidence>
<comment type="pathway">
    <text evidence="2">Protein modification; protein ubiquitination.</text>
</comment>
<dbReference type="GeneID" id="105995974"/>
<dbReference type="UniPathway" id="UPA00143"/>
<dbReference type="SUPFAM" id="SSF49899">
    <property type="entry name" value="Concanavalin A-like lectins/glucanases"/>
    <property type="match status" value="1"/>
</dbReference>
<sequence>MATEGAEAWGSLFGPRHSHLELYRWPPLDGQMQEVPWSLLSLGPGRSPVEAVGVPTPWGCPERGRRRPGHGPETAFATPDSLLVLLDMDAGTLSFVADGRYLGVAFRGLRGRKLYPVVSAVWGHCEVTMRYINGLDPEPLPLMDLCRRAIRLALGRHRLQDISALPLPEALKNYLQYQ</sequence>